<evidence type="ECO:0000313" key="4">
    <source>
        <dbReference type="Proteomes" id="UP001277761"/>
    </source>
</evidence>
<feature type="domain" description="Integrase catalytic" evidence="2">
    <location>
        <begin position="156"/>
        <end position="345"/>
    </location>
</feature>
<proteinExistence type="predicted"/>
<dbReference type="Gene3D" id="2.30.30.130">
    <property type="entry name" value="Transposase, Mu, C-terminal"/>
    <property type="match status" value="1"/>
</dbReference>
<evidence type="ECO:0000259" key="2">
    <source>
        <dbReference type="PROSITE" id="PS50994"/>
    </source>
</evidence>
<dbReference type="PROSITE" id="PS50994">
    <property type="entry name" value="INTEGRASE"/>
    <property type="match status" value="1"/>
</dbReference>
<dbReference type="Gene3D" id="1.10.10.60">
    <property type="entry name" value="Homeodomain-like"/>
    <property type="match status" value="1"/>
</dbReference>
<organism evidence="3 4">
    <name type="scientific">Patulibacter brassicae</name>
    <dbReference type="NCBI Taxonomy" id="1705717"/>
    <lineage>
        <taxon>Bacteria</taxon>
        <taxon>Bacillati</taxon>
        <taxon>Actinomycetota</taxon>
        <taxon>Thermoleophilia</taxon>
        <taxon>Solirubrobacterales</taxon>
        <taxon>Patulibacteraceae</taxon>
        <taxon>Patulibacter</taxon>
    </lineage>
</organism>
<dbReference type="InterPro" id="IPR055247">
    <property type="entry name" value="InsJ-like_HTH"/>
</dbReference>
<dbReference type="Pfam" id="PF13518">
    <property type="entry name" value="HTH_28"/>
    <property type="match status" value="1"/>
</dbReference>
<dbReference type="InterPro" id="IPR009004">
    <property type="entry name" value="Transposase_Mu_C"/>
</dbReference>
<dbReference type="Pfam" id="PF00665">
    <property type="entry name" value="rve"/>
    <property type="match status" value="1"/>
</dbReference>
<dbReference type="PANTHER" id="PTHR35004">
    <property type="entry name" value="TRANSPOSASE RV3428C-RELATED"/>
    <property type="match status" value="1"/>
</dbReference>
<reference evidence="3 4" key="1">
    <citation type="submission" date="2023-11" db="EMBL/GenBank/DDBJ databases">
        <authorList>
            <person name="Xu M."/>
            <person name="Jiang T."/>
        </authorList>
    </citation>
    <scope>NUCLEOTIDE SEQUENCE [LARGE SCALE GENOMIC DNA]</scope>
    <source>
        <strain evidence="3 4">SD</strain>
    </source>
</reference>
<feature type="compositionally biased region" description="Pro residues" evidence="1">
    <location>
        <begin position="463"/>
        <end position="475"/>
    </location>
</feature>
<dbReference type="InterPro" id="IPR009057">
    <property type="entry name" value="Homeodomain-like_sf"/>
</dbReference>
<dbReference type="SUPFAM" id="SSF53098">
    <property type="entry name" value="Ribonuclease H-like"/>
    <property type="match status" value="1"/>
</dbReference>
<dbReference type="Pfam" id="PF09299">
    <property type="entry name" value="Mu-transpos_C"/>
    <property type="match status" value="1"/>
</dbReference>
<dbReference type="SUPFAM" id="SSF46689">
    <property type="entry name" value="Homeodomain-like"/>
    <property type="match status" value="1"/>
</dbReference>
<dbReference type="InterPro" id="IPR015378">
    <property type="entry name" value="Transposase-like_Mu_C"/>
</dbReference>
<feature type="region of interest" description="Disordered" evidence="1">
    <location>
        <begin position="460"/>
        <end position="489"/>
    </location>
</feature>
<dbReference type="PANTHER" id="PTHR35004:SF6">
    <property type="entry name" value="TRANSPOSASE"/>
    <property type="match status" value="1"/>
</dbReference>
<comment type="caution">
    <text evidence="3">The sequence shown here is derived from an EMBL/GenBank/DDBJ whole genome shotgun (WGS) entry which is preliminary data.</text>
</comment>
<dbReference type="SUPFAM" id="SSF50610">
    <property type="entry name" value="mu transposase, C-terminal domain"/>
    <property type="match status" value="1"/>
</dbReference>
<protein>
    <submittedName>
        <fullName evidence="3">Mu transposase C-terminal domain-containing protein</fullName>
    </submittedName>
</protein>
<dbReference type="InterPro" id="IPR015126">
    <property type="entry name" value="Mu_I-gamma"/>
</dbReference>
<name>A0ABU4VEJ0_9ACTN</name>
<dbReference type="InterPro" id="IPR012337">
    <property type="entry name" value="RNaseH-like_sf"/>
</dbReference>
<dbReference type="Proteomes" id="UP001277761">
    <property type="component" value="Unassembled WGS sequence"/>
</dbReference>
<accession>A0ABU4VEJ0</accession>
<sequence length="489" mass="54147">MTEGAERSLAALSEPARAIAMARFAVLRPTIEDGVPLAHAAREAGVALRTAQRWLSGYRTAGLFGLAPPTRRDRGTRRSHPGLVAFVEGLALRRPAPTIAHVHRRTAQVAAENGWPAPSYATVRQIIRALDPGLTTLAHQGPAAYRDRFELALRWEAEAPNAIWQADHTQLDVMLLDVTGREVRPWLTLILDDYSRAVAGYAVFLEAPSTLQTALALRQAIWRKADPAWMVCGLPGTLYTDHGSDFTSQHLEQVAADLHVQLTFSTPGVPQGRGKIERLFGSLTTELLPTLPGHLAPNRRGSPPNPAGLSLGELDAEVARWIGTYNARPHPETKTTPMQRWAAGGWLPRMPDSLEDLDLLLLTVPKTRTVHRDGIRFQGVRYVDLTLAAYVGEPVTLRYDPRDLAEIRVFHEDRFLCRAVSPELAGTTITLRDLQAARTARRRELRRTLRGRVSLADQLDLPPVIPRPPEPPAPKPAARTSVIRRYREE</sequence>
<keyword evidence="4" id="KW-1185">Reference proteome</keyword>
<dbReference type="InterPro" id="IPR036397">
    <property type="entry name" value="RNaseH_sf"/>
</dbReference>
<gene>
    <name evidence="3" type="ORF">SK069_01295</name>
</gene>
<dbReference type="InterPro" id="IPR001584">
    <property type="entry name" value="Integrase_cat-core"/>
</dbReference>
<dbReference type="EMBL" id="JAXAVX010000001">
    <property type="protein sequence ID" value="MDX8150216.1"/>
    <property type="molecule type" value="Genomic_DNA"/>
</dbReference>
<evidence type="ECO:0000256" key="1">
    <source>
        <dbReference type="SAM" id="MobiDB-lite"/>
    </source>
</evidence>
<dbReference type="Gene3D" id="3.30.420.10">
    <property type="entry name" value="Ribonuclease H-like superfamily/Ribonuclease H"/>
    <property type="match status" value="1"/>
</dbReference>
<evidence type="ECO:0000313" key="3">
    <source>
        <dbReference type="EMBL" id="MDX8150216.1"/>
    </source>
</evidence>
<dbReference type="Pfam" id="PF09039">
    <property type="entry name" value="HTH_Tnp_Mu_2"/>
    <property type="match status" value="1"/>
</dbReference>